<proteinExistence type="predicted"/>
<dbReference type="Proteomes" id="UP000314294">
    <property type="component" value="Unassembled WGS sequence"/>
</dbReference>
<feature type="region of interest" description="Disordered" evidence="1">
    <location>
        <begin position="52"/>
        <end position="72"/>
    </location>
</feature>
<keyword evidence="3" id="KW-1185">Reference proteome</keyword>
<gene>
    <name evidence="2" type="ORF">EYF80_038586</name>
</gene>
<comment type="caution">
    <text evidence="2">The sequence shown here is derived from an EMBL/GenBank/DDBJ whole genome shotgun (WGS) entry which is preliminary data.</text>
</comment>
<name>A0A4Z2GEW1_9TELE</name>
<reference evidence="2 3" key="1">
    <citation type="submission" date="2019-03" db="EMBL/GenBank/DDBJ databases">
        <title>First draft genome of Liparis tanakae, snailfish: a comprehensive survey of snailfish specific genes.</title>
        <authorList>
            <person name="Kim W."/>
            <person name="Song I."/>
            <person name="Jeong J.-H."/>
            <person name="Kim D."/>
            <person name="Kim S."/>
            <person name="Ryu S."/>
            <person name="Song J.Y."/>
            <person name="Lee S.K."/>
        </authorList>
    </citation>
    <scope>NUCLEOTIDE SEQUENCE [LARGE SCALE GENOMIC DNA]</scope>
    <source>
        <tissue evidence="2">Muscle</tissue>
    </source>
</reference>
<evidence type="ECO:0000313" key="3">
    <source>
        <dbReference type="Proteomes" id="UP000314294"/>
    </source>
</evidence>
<sequence length="72" mass="8578">MTSHPPGRQTSLKRERWLDHFNIHTAAIVGNQSYHVFWRERHTDPIISWKDDLQEKRNLPPTTPDQCSLEQE</sequence>
<evidence type="ECO:0000313" key="2">
    <source>
        <dbReference type="EMBL" id="TNN51212.1"/>
    </source>
</evidence>
<evidence type="ECO:0000256" key="1">
    <source>
        <dbReference type="SAM" id="MobiDB-lite"/>
    </source>
</evidence>
<dbReference type="EMBL" id="SRLO01000590">
    <property type="protein sequence ID" value="TNN51212.1"/>
    <property type="molecule type" value="Genomic_DNA"/>
</dbReference>
<protein>
    <submittedName>
        <fullName evidence="2">Uncharacterized protein</fullName>
    </submittedName>
</protein>
<organism evidence="2 3">
    <name type="scientific">Liparis tanakae</name>
    <name type="common">Tanaka's snailfish</name>
    <dbReference type="NCBI Taxonomy" id="230148"/>
    <lineage>
        <taxon>Eukaryota</taxon>
        <taxon>Metazoa</taxon>
        <taxon>Chordata</taxon>
        <taxon>Craniata</taxon>
        <taxon>Vertebrata</taxon>
        <taxon>Euteleostomi</taxon>
        <taxon>Actinopterygii</taxon>
        <taxon>Neopterygii</taxon>
        <taxon>Teleostei</taxon>
        <taxon>Neoteleostei</taxon>
        <taxon>Acanthomorphata</taxon>
        <taxon>Eupercaria</taxon>
        <taxon>Perciformes</taxon>
        <taxon>Cottioidei</taxon>
        <taxon>Cottales</taxon>
        <taxon>Liparidae</taxon>
        <taxon>Liparis</taxon>
    </lineage>
</organism>
<dbReference type="AlphaFoldDB" id="A0A4Z2GEW1"/>
<accession>A0A4Z2GEW1</accession>